<evidence type="ECO:0000313" key="1">
    <source>
        <dbReference type="EMBL" id="OWY91773.1"/>
    </source>
</evidence>
<reference evidence="2" key="1">
    <citation type="submission" date="2017-03" db="EMBL/GenBank/DDBJ databases">
        <title>Phytopthora megakarya and P. palmivora, two closely related causual agents of cacao black pod achieved similar genome size and gene model numbers by different mechanisms.</title>
        <authorList>
            <person name="Ali S."/>
            <person name="Shao J."/>
            <person name="Larry D.J."/>
            <person name="Kronmiller B."/>
            <person name="Shen D."/>
            <person name="Strem M.D."/>
            <person name="Melnick R.L."/>
            <person name="Guiltinan M.J."/>
            <person name="Tyler B.M."/>
            <person name="Meinhardt L.W."/>
            <person name="Bailey B.A."/>
        </authorList>
    </citation>
    <scope>NUCLEOTIDE SEQUENCE [LARGE SCALE GENOMIC DNA]</scope>
    <source>
        <strain evidence="2">zdho120</strain>
    </source>
</reference>
<dbReference type="EMBL" id="NBNE01019524">
    <property type="protein sequence ID" value="OWY91773.1"/>
    <property type="molecule type" value="Genomic_DNA"/>
</dbReference>
<sequence length="91" mass="10643">MDTSGVKEERLWDTKALVGLDKLAKDFVKADLDKMLTSHSFMLSMFQKWDQYKTEKIISRLTNTKYNALLLEYLNMRSAELHAGVFKPHFN</sequence>
<protein>
    <recommendedName>
        <fullName evidence="3">RxLR effector protein</fullName>
    </recommendedName>
</protein>
<proteinExistence type="predicted"/>
<name>A0A225UFL7_9STRA</name>
<dbReference type="AlphaFoldDB" id="A0A225UFL7"/>
<dbReference type="OrthoDB" id="123200at2759"/>
<dbReference type="Proteomes" id="UP000198211">
    <property type="component" value="Unassembled WGS sequence"/>
</dbReference>
<organism evidence="1 2">
    <name type="scientific">Phytophthora megakarya</name>
    <dbReference type="NCBI Taxonomy" id="4795"/>
    <lineage>
        <taxon>Eukaryota</taxon>
        <taxon>Sar</taxon>
        <taxon>Stramenopiles</taxon>
        <taxon>Oomycota</taxon>
        <taxon>Peronosporomycetes</taxon>
        <taxon>Peronosporales</taxon>
        <taxon>Peronosporaceae</taxon>
        <taxon>Phytophthora</taxon>
    </lineage>
</organism>
<keyword evidence="2" id="KW-1185">Reference proteome</keyword>
<comment type="caution">
    <text evidence="1">The sequence shown here is derived from an EMBL/GenBank/DDBJ whole genome shotgun (WGS) entry which is preliminary data.</text>
</comment>
<evidence type="ECO:0008006" key="3">
    <source>
        <dbReference type="Google" id="ProtNLM"/>
    </source>
</evidence>
<evidence type="ECO:0000313" key="2">
    <source>
        <dbReference type="Proteomes" id="UP000198211"/>
    </source>
</evidence>
<accession>A0A225UFL7</accession>
<gene>
    <name evidence="1" type="ORF">PHMEG_00039509</name>
</gene>